<comment type="catalytic activity">
    <reaction evidence="15">
        <text>2'-deoxyribonucleotide-(2'-deoxyribose 5'-phosphate)-2'-deoxyribonucleotide-DNA = a 3'-end 2'-deoxyribonucleotide-(2,3-dehydro-2,3-deoxyribose 5'-phosphate)-DNA + a 5'-end 5'-phospho-2'-deoxyribonucleoside-DNA + H(+)</text>
        <dbReference type="Rhea" id="RHEA:66592"/>
        <dbReference type="Rhea" id="RHEA-COMP:13180"/>
        <dbReference type="Rhea" id="RHEA-COMP:16897"/>
        <dbReference type="Rhea" id="RHEA-COMP:17067"/>
        <dbReference type="ChEBI" id="CHEBI:15378"/>
        <dbReference type="ChEBI" id="CHEBI:136412"/>
        <dbReference type="ChEBI" id="CHEBI:157695"/>
        <dbReference type="ChEBI" id="CHEBI:167181"/>
        <dbReference type="EC" id="4.2.99.18"/>
    </reaction>
</comment>
<evidence type="ECO:0000256" key="3">
    <source>
        <dbReference type="ARBA" id="ARBA00009409"/>
    </source>
</evidence>
<dbReference type="Gene3D" id="3.20.190.10">
    <property type="entry name" value="MutM-like, N-terminal"/>
    <property type="match status" value="1"/>
</dbReference>
<dbReference type="EMBL" id="QHBU01000189">
    <property type="protein sequence ID" value="PZR79821.1"/>
    <property type="molecule type" value="Genomic_DNA"/>
</dbReference>
<dbReference type="InterPro" id="IPR012319">
    <property type="entry name" value="FPG_cat"/>
</dbReference>
<accession>A0A2W6APT5</accession>
<evidence type="ECO:0000256" key="15">
    <source>
        <dbReference type="ARBA" id="ARBA00044632"/>
    </source>
</evidence>
<evidence type="ECO:0000256" key="14">
    <source>
        <dbReference type="ARBA" id="ARBA00023295"/>
    </source>
</evidence>
<dbReference type="PANTHER" id="PTHR22993:SF9">
    <property type="entry name" value="FORMAMIDOPYRIMIDINE-DNA GLYCOSYLASE"/>
    <property type="match status" value="1"/>
</dbReference>
<accession>A0A934MYT9</accession>
<comment type="cofactor">
    <cofactor evidence="2">
        <name>Zn(2+)</name>
        <dbReference type="ChEBI" id="CHEBI:29105"/>
    </cofactor>
</comment>
<keyword evidence="5" id="KW-0479">Metal-binding</keyword>
<keyword evidence="7 16" id="KW-0863">Zinc-finger</keyword>
<keyword evidence="13" id="KW-0511">Multifunctional enzyme</keyword>
<protein>
    <submittedName>
        <fullName evidence="19">Bifunctional DNA-formamidopyrimidine glycosylase/DNA-(Apurinic or apyrimidinic site) lyase</fullName>
        <ecNumber evidence="19">3.2.2.23</ecNumber>
        <ecNumber evidence="19">4.2.99.18</ecNumber>
    </submittedName>
    <submittedName>
        <fullName evidence="20">Formamidopyrimidine-DNA glycosylase</fullName>
    </submittedName>
</protein>
<evidence type="ECO:0000259" key="18">
    <source>
        <dbReference type="PROSITE" id="PS51068"/>
    </source>
</evidence>
<dbReference type="GO" id="GO:0034039">
    <property type="term" value="F:8-oxo-7,8-dihydroguanine DNA N-glycosylase activity"/>
    <property type="evidence" value="ECO:0007669"/>
    <property type="project" value="TreeGrafter"/>
</dbReference>
<dbReference type="Proteomes" id="UP000248724">
    <property type="component" value="Unassembled WGS sequence"/>
</dbReference>
<keyword evidence="12 19" id="KW-0456">Lyase</keyword>
<dbReference type="SUPFAM" id="SSF81624">
    <property type="entry name" value="N-terminal domain of MutM-like DNA repair proteins"/>
    <property type="match status" value="1"/>
</dbReference>
<dbReference type="PROSITE" id="PS51066">
    <property type="entry name" value="ZF_FPG_2"/>
    <property type="match status" value="1"/>
</dbReference>
<dbReference type="FunFam" id="1.10.8.50:FF:000003">
    <property type="entry name" value="Formamidopyrimidine-DNA glycosylase"/>
    <property type="match status" value="1"/>
</dbReference>
<keyword evidence="10" id="KW-0238">DNA-binding</keyword>
<evidence type="ECO:0000256" key="10">
    <source>
        <dbReference type="ARBA" id="ARBA00023125"/>
    </source>
</evidence>
<sequence>MPELPEVETMRRGLLATVASKRVEGVDVLWERSFDAPQSVIDRVVVDHRVVGIGRRGKVLIIDLDDGFHLLLHPRMTGQLVVTEHGSTRFAGGHPSRSMLAPMPNVTTRVIIRLSGDTVLFVNDQRKFARITLVDTPALLADPFLKRLGPEPLSEAFNVADFREQLRRHARAPIKAVILDQTTVAGVGNIYADESLHLARIHPQRPAGTLSAATVTRLHHAIRAVLSAAVEDGGTSFEDYANVFRGRGSHLTGARLFRRQAQPCLVCGTCIRRTRVAGRGTNHCPRCQRSQ</sequence>
<dbReference type="NCBIfam" id="NF002211">
    <property type="entry name" value="PRK01103.1"/>
    <property type="match status" value="1"/>
</dbReference>
<dbReference type="NCBIfam" id="TIGR00577">
    <property type="entry name" value="fpg"/>
    <property type="match status" value="1"/>
</dbReference>
<evidence type="ECO:0000256" key="7">
    <source>
        <dbReference type="ARBA" id="ARBA00022771"/>
    </source>
</evidence>
<dbReference type="EC" id="3.2.2.23" evidence="19"/>
<proteinExistence type="inferred from homology"/>
<dbReference type="SMART" id="SM00898">
    <property type="entry name" value="Fapy_DNA_glyco"/>
    <property type="match status" value="1"/>
</dbReference>
<dbReference type="Proteomes" id="UP000606991">
    <property type="component" value="Unassembled WGS sequence"/>
</dbReference>
<gene>
    <name evidence="19" type="primary">mutM</name>
    <name evidence="20" type="ORF">DLM65_09835</name>
    <name evidence="19" type="ORF">JF886_03635</name>
</gene>
<reference evidence="20 21" key="1">
    <citation type="journal article" date="2017" name="Nature">
        <title>Atmospheric trace gases support primary production in Antarctic desert surface soil.</title>
        <authorList>
            <person name="Ji M."/>
            <person name="Greening C."/>
            <person name="Vanwonterghem I."/>
            <person name="Carere C.R."/>
            <person name="Bay S.K."/>
            <person name="Steen J.A."/>
            <person name="Montgomery K."/>
            <person name="Lines T."/>
            <person name="Beardall J."/>
            <person name="van Dorst J."/>
            <person name="Snape I."/>
            <person name="Stott M.B."/>
            <person name="Hugenholtz P."/>
            <person name="Ferrari B.C."/>
        </authorList>
    </citation>
    <scope>NUCLEOTIDE SEQUENCE [LARGE SCALE GENOMIC DNA]</scope>
    <source>
        <strain evidence="20">RRmetagenome_bin12</strain>
    </source>
</reference>
<dbReference type="GO" id="GO:0003690">
    <property type="term" value="F:double-stranded DNA binding"/>
    <property type="evidence" value="ECO:0007669"/>
    <property type="project" value="UniProtKB-ARBA"/>
</dbReference>
<evidence type="ECO:0000256" key="13">
    <source>
        <dbReference type="ARBA" id="ARBA00023268"/>
    </source>
</evidence>
<dbReference type="AlphaFoldDB" id="A0A2W6APT5"/>
<keyword evidence="11" id="KW-0234">DNA repair</keyword>
<comment type="similarity">
    <text evidence="3">Belongs to the FPG family.</text>
</comment>
<dbReference type="SUPFAM" id="SSF46946">
    <property type="entry name" value="S13-like H2TH domain"/>
    <property type="match status" value="1"/>
</dbReference>
<feature type="domain" description="FPG-type" evidence="17">
    <location>
        <begin position="255"/>
        <end position="289"/>
    </location>
</feature>
<dbReference type="InterPro" id="IPR035937">
    <property type="entry name" value="FPG_N"/>
</dbReference>
<dbReference type="EMBL" id="JAEKNS010000043">
    <property type="protein sequence ID" value="MBJ7593945.1"/>
    <property type="molecule type" value="Genomic_DNA"/>
</dbReference>
<evidence type="ECO:0000256" key="8">
    <source>
        <dbReference type="ARBA" id="ARBA00022801"/>
    </source>
</evidence>
<evidence type="ECO:0000313" key="19">
    <source>
        <dbReference type="EMBL" id="MBJ7593945.1"/>
    </source>
</evidence>
<organism evidence="20 21">
    <name type="scientific">Candidatus Aeolococcus gillhamiae</name>
    <dbReference type="NCBI Taxonomy" id="3127015"/>
    <lineage>
        <taxon>Bacteria</taxon>
        <taxon>Bacillati</taxon>
        <taxon>Candidatus Dormiibacterota</taxon>
        <taxon>Candidatus Dormibacteria</taxon>
        <taxon>Candidatus Aeolococcales</taxon>
        <taxon>Candidatus Aeolococcaceae</taxon>
        <taxon>Candidatus Aeolococcus</taxon>
    </lineage>
</organism>
<reference evidence="20" key="2">
    <citation type="submission" date="2018-05" db="EMBL/GenBank/DDBJ databases">
        <authorList>
            <person name="Ferrari B."/>
        </authorList>
    </citation>
    <scope>NUCLEOTIDE SEQUENCE</scope>
    <source>
        <strain evidence="20">RRmetagenome_bin12</strain>
    </source>
</reference>
<comment type="subunit">
    <text evidence="4">Monomer.</text>
</comment>
<evidence type="ECO:0000256" key="1">
    <source>
        <dbReference type="ARBA" id="ARBA00001668"/>
    </source>
</evidence>
<dbReference type="GO" id="GO:0008270">
    <property type="term" value="F:zinc ion binding"/>
    <property type="evidence" value="ECO:0007669"/>
    <property type="project" value="UniProtKB-KW"/>
</dbReference>
<dbReference type="CDD" id="cd08966">
    <property type="entry name" value="EcFpg-like_N"/>
    <property type="match status" value="1"/>
</dbReference>
<evidence type="ECO:0000313" key="20">
    <source>
        <dbReference type="EMBL" id="PZR79821.1"/>
    </source>
</evidence>
<dbReference type="InterPro" id="IPR015886">
    <property type="entry name" value="H2TH_FPG"/>
</dbReference>
<evidence type="ECO:0000313" key="22">
    <source>
        <dbReference type="Proteomes" id="UP000606991"/>
    </source>
</evidence>
<dbReference type="PROSITE" id="PS51068">
    <property type="entry name" value="FPG_CAT"/>
    <property type="match status" value="1"/>
</dbReference>
<comment type="catalytic activity">
    <reaction evidence="1">
        <text>Hydrolysis of DNA containing ring-opened 7-methylguanine residues, releasing 2,6-diamino-4-hydroxy-5-(N-methyl)formamidopyrimidine.</text>
        <dbReference type="EC" id="3.2.2.23"/>
    </reaction>
</comment>
<dbReference type="SUPFAM" id="SSF57716">
    <property type="entry name" value="Glucocorticoid receptor-like (DNA-binding domain)"/>
    <property type="match status" value="1"/>
</dbReference>
<dbReference type="InterPro" id="IPR010663">
    <property type="entry name" value="Znf_FPG/IleRS"/>
</dbReference>
<dbReference type="SMART" id="SM01232">
    <property type="entry name" value="H2TH"/>
    <property type="match status" value="1"/>
</dbReference>
<reference evidence="19 22" key="3">
    <citation type="submission" date="2020-10" db="EMBL/GenBank/DDBJ databases">
        <title>Ca. Dormibacterota MAGs.</title>
        <authorList>
            <person name="Montgomery K."/>
        </authorList>
    </citation>
    <scope>NUCLEOTIDE SEQUENCE [LARGE SCALE GENOMIC DNA]</scope>
    <source>
        <strain evidence="19">SC8812_S17_18</strain>
    </source>
</reference>
<evidence type="ECO:0000256" key="11">
    <source>
        <dbReference type="ARBA" id="ARBA00023204"/>
    </source>
</evidence>
<dbReference type="GO" id="GO:0140078">
    <property type="term" value="F:class I DNA-(apurinic or apyrimidinic site) endonuclease activity"/>
    <property type="evidence" value="ECO:0007669"/>
    <property type="project" value="UniProtKB-EC"/>
</dbReference>
<keyword evidence="6" id="KW-0227">DNA damage</keyword>
<evidence type="ECO:0000259" key="17">
    <source>
        <dbReference type="PROSITE" id="PS51066"/>
    </source>
</evidence>
<keyword evidence="8 19" id="KW-0378">Hydrolase</keyword>
<evidence type="ECO:0000256" key="4">
    <source>
        <dbReference type="ARBA" id="ARBA00011245"/>
    </source>
</evidence>
<dbReference type="InterPro" id="IPR020629">
    <property type="entry name" value="FPG_Glyclase"/>
</dbReference>
<evidence type="ECO:0000256" key="6">
    <source>
        <dbReference type="ARBA" id="ARBA00022763"/>
    </source>
</evidence>
<dbReference type="PANTHER" id="PTHR22993">
    <property type="entry name" value="FORMAMIDOPYRIMIDINE-DNA GLYCOSYLASE"/>
    <property type="match status" value="1"/>
</dbReference>
<dbReference type="GO" id="GO:0006284">
    <property type="term" value="P:base-excision repair"/>
    <property type="evidence" value="ECO:0007669"/>
    <property type="project" value="InterPro"/>
</dbReference>
<comment type="caution">
    <text evidence="20">The sequence shown here is derived from an EMBL/GenBank/DDBJ whole genome shotgun (WGS) entry which is preliminary data.</text>
</comment>
<evidence type="ECO:0000313" key="21">
    <source>
        <dbReference type="Proteomes" id="UP000248724"/>
    </source>
</evidence>
<keyword evidence="14 19" id="KW-0326">Glycosidase</keyword>
<name>A0A2W6APT5_9BACT</name>
<dbReference type="GO" id="GO:0003684">
    <property type="term" value="F:damaged DNA binding"/>
    <property type="evidence" value="ECO:0007669"/>
    <property type="project" value="InterPro"/>
</dbReference>
<evidence type="ECO:0000256" key="5">
    <source>
        <dbReference type="ARBA" id="ARBA00022723"/>
    </source>
</evidence>
<dbReference type="InterPro" id="IPR000214">
    <property type="entry name" value="Znf_DNA_glyclase/AP_lyase"/>
</dbReference>
<dbReference type="EC" id="4.2.99.18" evidence="19"/>
<evidence type="ECO:0000256" key="16">
    <source>
        <dbReference type="PROSITE-ProRule" id="PRU00391"/>
    </source>
</evidence>
<feature type="domain" description="Formamidopyrimidine-DNA glycosylase catalytic" evidence="18">
    <location>
        <begin position="2"/>
        <end position="129"/>
    </location>
</feature>
<keyword evidence="9" id="KW-0862">Zinc</keyword>
<dbReference type="Gene3D" id="1.10.8.50">
    <property type="match status" value="1"/>
</dbReference>
<dbReference type="Pfam" id="PF06827">
    <property type="entry name" value="zf-FPG_IleRS"/>
    <property type="match status" value="1"/>
</dbReference>
<dbReference type="Pfam" id="PF01149">
    <property type="entry name" value="Fapy_DNA_glyco"/>
    <property type="match status" value="1"/>
</dbReference>
<dbReference type="InterPro" id="IPR010979">
    <property type="entry name" value="Ribosomal_uS13-like_H2TH"/>
</dbReference>
<evidence type="ECO:0000256" key="9">
    <source>
        <dbReference type="ARBA" id="ARBA00022833"/>
    </source>
</evidence>
<dbReference type="Pfam" id="PF06831">
    <property type="entry name" value="H2TH"/>
    <property type="match status" value="1"/>
</dbReference>
<evidence type="ECO:0000256" key="2">
    <source>
        <dbReference type="ARBA" id="ARBA00001947"/>
    </source>
</evidence>
<evidence type="ECO:0000256" key="12">
    <source>
        <dbReference type="ARBA" id="ARBA00023239"/>
    </source>
</evidence>
<dbReference type="RefSeq" id="WP_337309722.1">
    <property type="nucleotide sequence ID" value="NZ_JAEKNS010000043.1"/>
</dbReference>